<keyword evidence="2" id="KW-1185">Reference proteome</keyword>
<sequence>MIELVIRTGGLLSPAPGGPRIGLSAEAVKLFRDGDGRVRRSRRLADPPLTPAFDTVREVMGETARALGAAGNAAVQSVVAEVRELPGAAWRRTRVLARVETVAGPVLAGAETRGTPAGEGPRAALRDLGARLSGLPSRLADPPAGWEGLPLVLAPDVAAVVVGGTWLVLTSRGGHRARERLAGRKVLPGITLSDLPSAHPPGFPDDAGRPAGEIRLVDGGVLRPREPEEATGALPGRAVWDHDRGALVPAQVCRVRVGGADAPPTERFTELVWCVEGVQRYRPDGEVWLTCLARVSTRPSGWFAVRLRGRPQRLLKISGGFLGEAVPVCTDSDVTTRALLLPSARELEEEGNGTVGTL</sequence>
<dbReference type="Proteomes" id="UP001500831">
    <property type="component" value="Unassembled WGS sequence"/>
</dbReference>
<gene>
    <name evidence="1" type="ORF">GCM10010517_72400</name>
</gene>
<proteinExistence type="predicted"/>
<evidence type="ECO:0000313" key="2">
    <source>
        <dbReference type="Proteomes" id="UP001500831"/>
    </source>
</evidence>
<dbReference type="EMBL" id="BAAAVI010000085">
    <property type="protein sequence ID" value="GAA2906204.1"/>
    <property type="molecule type" value="Genomic_DNA"/>
</dbReference>
<comment type="caution">
    <text evidence="1">The sequence shown here is derived from an EMBL/GenBank/DDBJ whole genome shotgun (WGS) entry which is preliminary data.</text>
</comment>
<reference evidence="1 2" key="1">
    <citation type="journal article" date="2019" name="Int. J. Syst. Evol. Microbiol.">
        <title>The Global Catalogue of Microorganisms (GCM) 10K type strain sequencing project: providing services to taxonomists for standard genome sequencing and annotation.</title>
        <authorList>
            <consortium name="The Broad Institute Genomics Platform"/>
            <consortium name="The Broad Institute Genome Sequencing Center for Infectious Disease"/>
            <person name="Wu L."/>
            <person name="Ma J."/>
        </authorList>
    </citation>
    <scope>NUCLEOTIDE SEQUENCE [LARGE SCALE GENOMIC DNA]</scope>
    <source>
        <strain evidence="1 2">JCM 6242</strain>
    </source>
</reference>
<organism evidence="1 2">
    <name type="scientific">Streptosporangium fragile</name>
    <dbReference type="NCBI Taxonomy" id="46186"/>
    <lineage>
        <taxon>Bacteria</taxon>
        <taxon>Bacillati</taxon>
        <taxon>Actinomycetota</taxon>
        <taxon>Actinomycetes</taxon>
        <taxon>Streptosporangiales</taxon>
        <taxon>Streptosporangiaceae</taxon>
        <taxon>Streptosporangium</taxon>
    </lineage>
</organism>
<evidence type="ECO:0000313" key="1">
    <source>
        <dbReference type="EMBL" id="GAA2906204.1"/>
    </source>
</evidence>
<name>A0ABN3W9H0_9ACTN</name>
<accession>A0ABN3W9H0</accession>
<dbReference type="RefSeq" id="WP_344980948.1">
    <property type="nucleotide sequence ID" value="NZ_BAAAVI010000085.1"/>
</dbReference>
<protein>
    <submittedName>
        <fullName evidence="1">Uncharacterized protein</fullName>
    </submittedName>
</protein>